<dbReference type="Proteomes" id="UP001596472">
    <property type="component" value="Unassembled WGS sequence"/>
</dbReference>
<keyword evidence="3" id="KW-0732">Signal</keyword>
<dbReference type="CDD" id="cd16025">
    <property type="entry name" value="PAS_like"/>
    <property type="match status" value="1"/>
</dbReference>
<dbReference type="EC" id="3.1.6.-" evidence="5"/>
<evidence type="ECO:0000313" key="6">
    <source>
        <dbReference type="Proteomes" id="UP001596472"/>
    </source>
</evidence>
<comment type="caution">
    <text evidence="5">The sequence shown here is derived from an EMBL/GenBank/DDBJ whole genome shotgun (WGS) entry which is preliminary data.</text>
</comment>
<dbReference type="Gene3D" id="3.40.720.10">
    <property type="entry name" value="Alkaline Phosphatase, subunit A"/>
    <property type="match status" value="1"/>
</dbReference>
<dbReference type="InterPro" id="IPR017850">
    <property type="entry name" value="Alkaline_phosphatase_core_sf"/>
</dbReference>
<feature type="signal peptide" evidence="3">
    <location>
        <begin position="1"/>
        <end position="25"/>
    </location>
</feature>
<evidence type="ECO:0000256" key="1">
    <source>
        <dbReference type="ARBA" id="ARBA00008779"/>
    </source>
</evidence>
<dbReference type="PANTHER" id="PTHR42693">
    <property type="entry name" value="ARYLSULFATASE FAMILY MEMBER"/>
    <property type="match status" value="1"/>
</dbReference>
<comment type="similarity">
    <text evidence="1">Belongs to the sulfatase family.</text>
</comment>
<keyword evidence="2 5" id="KW-0378">Hydrolase</keyword>
<dbReference type="GO" id="GO:0016787">
    <property type="term" value="F:hydrolase activity"/>
    <property type="evidence" value="ECO:0007669"/>
    <property type="project" value="UniProtKB-KW"/>
</dbReference>
<feature type="domain" description="Sulfatase N-terminal" evidence="4">
    <location>
        <begin position="34"/>
        <end position="418"/>
    </location>
</feature>
<evidence type="ECO:0000256" key="3">
    <source>
        <dbReference type="SAM" id="SignalP"/>
    </source>
</evidence>
<evidence type="ECO:0000313" key="5">
    <source>
        <dbReference type="EMBL" id="MFC7337905.1"/>
    </source>
</evidence>
<dbReference type="InterPro" id="IPR000917">
    <property type="entry name" value="Sulfatase_N"/>
</dbReference>
<evidence type="ECO:0000259" key="4">
    <source>
        <dbReference type="Pfam" id="PF00884"/>
    </source>
</evidence>
<gene>
    <name evidence="5" type="ORF">ACFQY0_12005</name>
</gene>
<dbReference type="EMBL" id="JBHTBS010000005">
    <property type="protein sequence ID" value="MFC7337905.1"/>
    <property type="molecule type" value="Genomic_DNA"/>
</dbReference>
<accession>A0ABW2L9T8</accession>
<dbReference type="Pfam" id="PF00884">
    <property type="entry name" value="Sulfatase"/>
    <property type="match status" value="1"/>
</dbReference>
<sequence length="516" mass="58105">MKSRYHRYFLAALLPALAVGSGAPASSVATQDKPNIVMIMVDDMGYSDIGCYGGEIKTPNLDALADNGVRFRRFHNNAKCGASRVSLLMGDSNIAASQRNYNNPTLGHVLKQAGYHTYASGKHHATVSPFERGFDRYYGLRDGMSNHFNPGLQREGEPVPGSKGGRVRYWCDDELTFDTRDPKYQHYFPKEFYSTDAFTDKALEYLSEWEKENSGRPFFLYLAYTAPHDPLHAWPEDIAKYKGVYDKGYQAVRQARFEKQQRMGLLDPKQSPLSPAIHGNWDSLSAEEQAGQARIMEVHAAMIDRIDQKIGEVIRKLKALGVYENTLILFCSDNGAEKIGSRKVPEKVGTLDTFVAIGRDWGNVANTPHRMHKLSAYNGGSRTPMILHWPKGIKNPGRFTDKFAHLSNVMPTLVEITGAKYPENFNGVSGRKLLGESFADVMKDQPIKNQAPIFMTRGGPAFVIDDGWKLVTEDGKNWSLYNLKQEETEITDLASEMPEKVQQLKKLWEQWMTKDT</sequence>
<reference evidence="6" key="1">
    <citation type="journal article" date="2019" name="Int. J. Syst. Evol. Microbiol.">
        <title>The Global Catalogue of Microorganisms (GCM) 10K type strain sequencing project: providing services to taxonomists for standard genome sequencing and annotation.</title>
        <authorList>
            <consortium name="The Broad Institute Genomics Platform"/>
            <consortium name="The Broad Institute Genome Sequencing Center for Infectious Disease"/>
            <person name="Wu L."/>
            <person name="Ma J."/>
        </authorList>
    </citation>
    <scope>NUCLEOTIDE SEQUENCE [LARGE SCALE GENOMIC DNA]</scope>
    <source>
        <strain evidence="6">CGMCC 4.1467</strain>
    </source>
</reference>
<dbReference type="InterPro" id="IPR050738">
    <property type="entry name" value="Sulfatase"/>
</dbReference>
<dbReference type="Gene3D" id="3.30.1120.10">
    <property type="match status" value="1"/>
</dbReference>
<protein>
    <submittedName>
        <fullName evidence="5">Arylsulfatase</fullName>
        <ecNumber evidence="5">3.1.6.-</ecNumber>
    </submittedName>
</protein>
<keyword evidence="6" id="KW-1185">Reference proteome</keyword>
<dbReference type="SUPFAM" id="SSF53649">
    <property type="entry name" value="Alkaline phosphatase-like"/>
    <property type="match status" value="1"/>
</dbReference>
<feature type="chain" id="PRO_5046675365" evidence="3">
    <location>
        <begin position="26"/>
        <end position="516"/>
    </location>
</feature>
<name>A0ABW2L9T8_9BACT</name>
<proteinExistence type="inferred from homology"/>
<dbReference type="PANTHER" id="PTHR42693:SF53">
    <property type="entry name" value="ENDO-4-O-SULFATASE"/>
    <property type="match status" value="1"/>
</dbReference>
<organism evidence="5 6">
    <name type="scientific">Haloferula chungangensis</name>
    <dbReference type="NCBI Taxonomy" id="1048331"/>
    <lineage>
        <taxon>Bacteria</taxon>
        <taxon>Pseudomonadati</taxon>
        <taxon>Verrucomicrobiota</taxon>
        <taxon>Verrucomicrobiia</taxon>
        <taxon>Verrucomicrobiales</taxon>
        <taxon>Verrucomicrobiaceae</taxon>
        <taxon>Haloferula</taxon>
    </lineage>
</organism>
<evidence type="ECO:0000256" key="2">
    <source>
        <dbReference type="ARBA" id="ARBA00022801"/>
    </source>
</evidence>
<dbReference type="RefSeq" id="WP_379712649.1">
    <property type="nucleotide sequence ID" value="NZ_JBHTBS010000005.1"/>
</dbReference>